<evidence type="ECO:0000259" key="1">
    <source>
        <dbReference type="Pfam" id="PF04389"/>
    </source>
</evidence>
<dbReference type="Pfam" id="PF04389">
    <property type="entry name" value="Peptidase_M28"/>
    <property type="match status" value="1"/>
</dbReference>
<dbReference type="PANTHER" id="PTHR12147:SF26">
    <property type="entry name" value="PEPTIDASE M28 DOMAIN-CONTAINING PROTEIN"/>
    <property type="match status" value="1"/>
</dbReference>
<dbReference type="Proteomes" id="UP000642094">
    <property type="component" value="Unassembled WGS sequence"/>
</dbReference>
<comment type="caution">
    <text evidence="2">The sequence shown here is derived from an EMBL/GenBank/DDBJ whole genome shotgun (WGS) entry which is preliminary data.</text>
</comment>
<sequence>MQALQARLLQYLEKIVIERNPYYASAGHLFAREYIRSHFAKLGEVSVHEFEVNGNIHQNLILNIPANSSYKQSPLIIGAHYDTVAGCVGADDNGSGVAVLLEFATYFAANPIKYPLQLIAFDMEEYGLSGSAAYAHKLKQERQKLRLMISLEMLGYCDRNPNSQQYPKGFGLERLYPNTGDFIGLIGSVATIPDLIHFQRHLKPNLPCEWLPAGWRGLAIPDTRRSDHAPFWDEGYKALMVTDTANMRNPHYHKSSDRLETLDLDFLTNVCQGLITGINNLKGKT</sequence>
<feature type="domain" description="Peptidase M28" evidence="1">
    <location>
        <begin position="59"/>
        <end position="168"/>
    </location>
</feature>
<gene>
    <name evidence="2" type="ORF">H6F41_04940</name>
</gene>
<dbReference type="InterPro" id="IPR045175">
    <property type="entry name" value="M28_fam"/>
</dbReference>
<reference evidence="2 3" key="1">
    <citation type="journal article" date="2020" name="ISME J.">
        <title>Comparative genomics reveals insights into cyanobacterial evolution and habitat adaptation.</title>
        <authorList>
            <person name="Chen M.Y."/>
            <person name="Teng W.K."/>
            <person name="Zhao L."/>
            <person name="Hu C.X."/>
            <person name="Zhou Y.K."/>
            <person name="Han B.P."/>
            <person name="Song L.R."/>
            <person name="Shu W.S."/>
        </authorList>
    </citation>
    <scope>NUCLEOTIDE SEQUENCE [LARGE SCALE GENOMIC DNA]</scope>
    <source>
        <strain evidence="2 3">FACHB-723</strain>
    </source>
</reference>
<organism evidence="2 3">
    <name type="scientific">Pseudanabaena mucicola FACHB-723</name>
    <dbReference type="NCBI Taxonomy" id="2692860"/>
    <lineage>
        <taxon>Bacteria</taxon>
        <taxon>Bacillati</taxon>
        <taxon>Cyanobacteriota</taxon>
        <taxon>Cyanophyceae</taxon>
        <taxon>Pseudanabaenales</taxon>
        <taxon>Pseudanabaenaceae</taxon>
        <taxon>Pseudanabaena</taxon>
    </lineage>
</organism>
<name>A0ABR7ZU49_9CYAN</name>
<dbReference type="SUPFAM" id="SSF53187">
    <property type="entry name" value="Zn-dependent exopeptidases"/>
    <property type="match status" value="1"/>
</dbReference>
<dbReference type="RefSeq" id="WP_190402374.1">
    <property type="nucleotide sequence ID" value="NZ_JACJQB010000006.1"/>
</dbReference>
<dbReference type="Gene3D" id="3.40.630.10">
    <property type="entry name" value="Zn peptidases"/>
    <property type="match status" value="1"/>
</dbReference>
<dbReference type="InterPro" id="IPR007484">
    <property type="entry name" value="Peptidase_M28"/>
</dbReference>
<evidence type="ECO:0000313" key="2">
    <source>
        <dbReference type="EMBL" id="MBD2187491.1"/>
    </source>
</evidence>
<evidence type="ECO:0000313" key="3">
    <source>
        <dbReference type="Proteomes" id="UP000642094"/>
    </source>
</evidence>
<protein>
    <submittedName>
        <fullName evidence="2">M28 family peptidase</fullName>
    </submittedName>
</protein>
<dbReference type="PANTHER" id="PTHR12147">
    <property type="entry name" value="METALLOPEPTIDASE M28 FAMILY MEMBER"/>
    <property type="match status" value="1"/>
</dbReference>
<accession>A0ABR7ZU49</accession>
<proteinExistence type="predicted"/>
<dbReference type="EMBL" id="JACJQB010000006">
    <property type="protein sequence ID" value="MBD2187491.1"/>
    <property type="molecule type" value="Genomic_DNA"/>
</dbReference>
<keyword evidence="3" id="KW-1185">Reference proteome</keyword>